<dbReference type="Gene3D" id="1.10.167.10">
    <property type="entry name" value="Regulator of G-protein Signalling 4, domain 2"/>
    <property type="match status" value="1"/>
</dbReference>
<accession>A0ABN9A2L1</accession>
<dbReference type="Gene3D" id="1.10.196.10">
    <property type="match status" value="2"/>
</dbReference>
<organism evidence="3 4">
    <name type="scientific">Rangifer tarandus platyrhynchus</name>
    <name type="common">Svalbard reindeer</name>
    <dbReference type="NCBI Taxonomy" id="3082113"/>
    <lineage>
        <taxon>Eukaryota</taxon>
        <taxon>Metazoa</taxon>
        <taxon>Chordata</taxon>
        <taxon>Craniata</taxon>
        <taxon>Vertebrata</taxon>
        <taxon>Euteleostomi</taxon>
        <taxon>Mammalia</taxon>
        <taxon>Eutheria</taxon>
        <taxon>Laurasiatheria</taxon>
        <taxon>Artiodactyla</taxon>
        <taxon>Ruminantia</taxon>
        <taxon>Pecora</taxon>
        <taxon>Cervidae</taxon>
        <taxon>Odocoileinae</taxon>
        <taxon>Rangifer</taxon>
    </lineage>
</organism>
<evidence type="ECO:0000256" key="1">
    <source>
        <dbReference type="ARBA" id="ARBA00022700"/>
    </source>
</evidence>
<reference evidence="3" key="1">
    <citation type="submission" date="2023-04" db="EMBL/GenBank/DDBJ databases">
        <authorList>
            <consortium name="ELIXIR-Norway"/>
        </authorList>
    </citation>
    <scope>NUCLEOTIDE SEQUENCE [LARGE SCALE GENOMIC DNA]</scope>
</reference>
<dbReference type="SUPFAM" id="SSF48097">
    <property type="entry name" value="Regulator of G-protein signaling, RGS"/>
    <property type="match status" value="1"/>
</dbReference>
<evidence type="ECO:0000313" key="3">
    <source>
        <dbReference type="EMBL" id="CAI9179202.1"/>
    </source>
</evidence>
<dbReference type="PANTHER" id="PTHR10845">
    <property type="entry name" value="REGULATOR OF G PROTEIN SIGNALING"/>
    <property type="match status" value="1"/>
</dbReference>
<dbReference type="Gene3D" id="6.10.250.3450">
    <property type="match status" value="1"/>
</dbReference>
<keyword evidence="4" id="KW-1185">Reference proteome</keyword>
<dbReference type="PANTHER" id="PTHR10845:SF32">
    <property type="entry name" value="REGULATOR OF G-PROTEIN SIGNALING 13"/>
    <property type="match status" value="1"/>
</dbReference>
<keyword evidence="1" id="KW-0734">Signal transduction inhibitor</keyword>
<name>A0ABN9A2L1_RANTA</name>
<dbReference type="InterPro" id="IPR024066">
    <property type="entry name" value="RGS_subdom1/3"/>
</dbReference>
<feature type="domain" description="RGS" evidence="2">
    <location>
        <begin position="125"/>
        <end position="241"/>
    </location>
</feature>
<dbReference type="InterPro" id="IPR016137">
    <property type="entry name" value="RGS"/>
</dbReference>
<dbReference type="EMBL" id="OX459945">
    <property type="protein sequence ID" value="CAI9179202.1"/>
    <property type="molecule type" value="Genomic_DNA"/>
</dbReference>
<evidence type="ECO:0000259" key="2">
    <source>
        <dbReference type="PROSITE" id="PS50132"/>
    </source>
</evidence>
<proteinExistence type="predicted"/>
<dbReference type="SMART" id="SM00315">
    <property type="entry name" value="RGS"/>
    <property type="match status" value="1"/>
</dbReference>
<dbReference type="Pfam" id="PF00615">
    <property type="entry name" value="RGS"/>
    <property type="match status" value="1"/>
</dbReference>
<protein>
    <recommendedName>
        <fullName evidence="2">RGS domain-containing protein</fullName>
    </recommendedName>
</protein>
<dbReference type="InterPro" id="IPR036305">
    <property type="entry name" value="RGS_sf"/>
</dbReference>
<dbReference type="PROSITE" id="PS50132">
    <property type="entry name" value="RGS"/>
    <property type="match status" value="1"/>
</dbReference>
<dbReference type="Proteomes" id="UP001176941">
    <property type="component" value="Chromosome 9"/>
</dbReference>
<gene>
    <name evidence="3" type="ORF">MRATA1EN1_LOCUS28164</name>
</gene>
<dbReference type="PRINTS" id="PR01301">
    <property type="entry name" value="RGSPROTEIN"/>
</dbReference>
<sequence length="250" mass="29918">MRHWLNKHKENLKIKKQQRKEQLYPLRKSMECFHISYHQYEKKMIIVDVKLDEVPKSAFSILFLEIKPGLTKLYLNFKVKVTVTRLGKVRKMSRRKCWICKVCRDESKRPPSNLTLEEVLQWAQSFEALMATKYGPVIYAAYLKTEHSDENIKFWMACETYKKTASQWSRTSRAKKLYKVYIQPQSPREINIDSSTREAIIKNIQEPTQTCFEEAQKIVYMHMERDSYPRFLKSEMYQKLLKTIQAKNNS</sequence>
<evidence type="ECO:0000313" key="4">
    <source>
        <dbReference type="Proteomes" id="UP001176941"/>
    </source>
</evidence>
<dbReference type="InterPro" id="IPR044926">
    <property type="entry name" value="RGS_subdomain_2"/>
</dbReference>